<dbReference type="RefSeq" id="WP_167221311.1">
    <property type="nucleotide sequence ID" value="NZ_JAAQPH010000002.1"/>
</dbReference>
<accession>A0A967EVB3</accession>
<comment type="caution">
    <text evidence="2">The sequence shown here is derived from an EMBL/GenBank/DDBJ whole genome shotgun (WGS) entry which is preliminary data.</text>
</comment>
<evidence type="ECO:0000313" key="2">
    <source>
        <dbReference type="EMBL" id="NIA67594.1"/>
    </source>
</evidence>
<evidence type="ECO:0000256" key="1">
    <source>
        <dbReference type="SAM" id="Phobius"/>
    </source>
</evidence>
<reference evidence="2" key="1">
    <citation type="submission" date="2020-03" db="EMBL/GenBank/DDBJ databases">
        <title>Genome of Pelagibius litoralis DSM 21314T.</title>
        <authorList>
            <person name="Wang G."/>
        </authorList>
    </citation>
    <scope>NUCLEOTIDE SEQUENCE</scope>
    <source>
        <strain evidence="2">DSM 21314</strain>
    </source>
</reference>
<name>A0A967EVB3_9PROT</name>
<dbReference type="Proteomes" id="UP000761264">
    <property type="component" value="Unassembled WGS sequence"/>
</dbReference>
<keyword evidence="1" id="KW-0472">Membrane</keyword>
<proteinExistence type="predicted"/>
<feature type="transmembrane region" description="Helical" evidence="1">
    <location>
        <begin position="12"/>
        <end position="30"/>
    </location>
</feature>
<sequence>MQPKSGFTSSEFLLVGLGVVAFVLNGTEFVNIPWDQFPWLAGVIAAYTGGRSWVKSTREKVGTNAM</sequence>
<keyword evidence="1" id="KW-1133">Transmembrane helix</keyword>
<organism evidence="2 3">
    <name type="scientific">Pelagibius litoralis</name>
    <dbReference type="NCBI Taxonomy" id="374515"/>
    <lineage>
        <taxon>Bacteria</taxon>
        <taxon>Pseudomonadati</taxon>
        <taxon>Pseudomonadota</taxon>
        <taxon>Alphaproteobacteria</taxon>
        <taxon>Rhodospirillales</taxon>
        <taxon>Rhodovibrionaceae</taxon>
        <taxon>Pelagibius</taxon>
    </lineage>
</organism>
<keyword evidence="3" id="KW-1185">Reference proteome</keyword>
<evidence type="ECO:0000313" key="3">
    <source>
        <dbReference type="Proteomes" id="UP000761264"/>
    </source>
</evidence>
<dbReference type="EMBL" id="JAAQPH010000002">
    <property type="protein sequence ID" value="NIA67594.1"/>
    <property type="molecule type" value="Genomic_DNA"/>
</dbReference>
<evidence type="ECO:0008006" key="4">
    <source>
        <dbReference type="Google" id="ProtNLM"/>
    </source>
</evidence>
<protein>
    <recommendedName>
        <fullName evidence="4">Holin</fullName>
    </recommendedName>
</protein>
<dbReference type="AlphaFoldDB" id="A0A967EVB3"/>
<gene>
    <name evidence="2" type="ORF">HBA54_03225</name>
</gene>
<keyword evidence="1" id="KW-0812">Transmembrane</keyword>